<evidence type="ECO:0000313" key="2">
    <source>
        <dbReference type="EMBL" id="CAB9501061.1"/>
    </source>
</evidence>
<evidence type="ECO:0000313" key="3">
    <source>
        <dbReference type="Proteomes" id="UP001153069"/>
    </source>
</evidence>
<keyword evidence="3" id="KW-1185">Reference proteome</keyword>
<dbReference type="Proteomes" id="UP001153069">
    <property type="component" value="Unassembled WGS sequence"/>
</dbReference>
<feature type="region of interest" description="Disordered" evidence="1">
    <location>
        <begin position="111"/>
        <end position="134"/>
    </location>
</feature>
<feature type="compositionally biased region" description="Polar residues" evidence="1">
    <location>
        <begin position="121"/>
        <end position="134"/>
    </location>
</feature>
<reference evidence="2" key="1">
    <citation type="submission" date="2020-06" db="EMBL/GenBank/DDBJ databases">
        <authorList>
            <consortium name="Plant Systems Biology data submission"/>
        </authorList>
    </citation>
    <scope>NUCLEOTIDE SEQUENCE</scope>
    <source>
        <strain evidence="2">D6</strain>
    </source>
</reference>
<gene>
    <name evidence="2" type="ORF">SEMRO_99_G050700.1</name>
</gene>
<name>A0A9N8DI44_9STRA</name>
<dbReference type="OrthoDB" id="56496at2759"/>
<protein>
    <submittedName>
        <fullName evidence="2">Uncharacterized protein</fullName>
    </submittedName>
</protein>
<comment type="caution">
    <text evidence="2">The sequence shown here is derived from an EMBL/GenBank/DDBJ whole genome shotgun (WGS) entry which is preliminary data.</text>
</comment>
<dbReference type="AlphaFoldDB" id="A0A9N8DI44"/>
<evidence type="ECO:0000256" key="1">
    <source>
        <dbReference type="SAM" id="MobiDB-lite"/>
    </source>
</evidence>
<organism evidence="2 3">
    <name type="scientific">Seminavis robusta</name>
    <dbReference type="NCBI Taxonomy" id="568900"/>
    <lineage>
        <taxon>Eukaryota</taxon>
        <taxon>Sar</taxon>
        <taxon>Stramenopiles</taxon>
        <taxon>Ochrophyta</taxon>
        <taxon>Bacillariophyta</taxon>
        <taxon>Bacillariophyceae</taxon>
        <taxon>Bacillariophycidae</taxon>
        <taxon>Naviculales</taxon>
        <taxon>Naviculaceae</taxon>
        <taxon>Seminavis</taxon>
    </lineage>
</organism>
<dbReference type="EMBL" id="CAICTM010000098">
    <property type="protein sequence ID" value="CAB9501061.1"/>
    <property type="molecule type" value="Genomic_DNA"/>
</dbReference>
<accession>A0A9N8DI44</accession>
<sequence length="537" mass="60723">MPKSQYNVGGKKKQAANNATASLSGRGRFRRTLLSMGVLVMCVCFAQFRSITDQILSGIQIISIHELIPGSSAFDNKINNEGKYESTVCVRQDEIDKNSLLNARITFEQEDPDTVARSEPHNNQAKGDTASTLRQDYNDGNPIACRVLVANHADYHYELIESVILKYPLPWDEMPCDFSKSNVVVFDVAMVLYPSKAKELPAFKPYYYSYLQGGVPRRRMVAESKRNTTANNEKYENVMAVMGDVGSPWEMEKYEGIYAAQIAVSCGTIDPKGFVNRSPFHFCVQHLSCDATETFCDENTRKRSCWLSPMHNRTCYFLADVFPMFPDSEQCQKQPQTNDNNNNNKLRLCTVGSAKHHGKLAAVFGADANYYRQHVKLYIHHRFGMLQDYVINKVEDVVVIANHSSFIGFQQSVSKCDILLPLLFPVGGMMGYFHFNRKSLKLSGSMSQLIAYHLPSVMHKDIYDSYKDVLTAPATTHDMTEESLDRALKQMIQTVTQEREKPCNHIPNFVRGRQCLPPLPLQPQLQQKLVASAKKGF</sequence>
<proteinExistence type="predicted"/>